<dbReference type="Gene3D" id="4.10.400.10">
    <property type="entry name" value="Low-density Lipoprotein Receptor"/>
    <property type="match status" value="1"/>
</dbReference>
<protein>
    <recommendedName>
        <fullName evidence="3">EGF-like domain-containing protein</fullName>
    </recommendedName>
</protein>
<dbReference type="SMART" id="SM00179">
    <property type="entry name" value="EGF_CA"/>
    <property type="match status" value="1"/>
</dbReference>
<dbReference type="PROSITE" id="PS01186">
    <property type="entry name" value="EGF_2"/>
    <property type="match status" value="1"/>
</dbReference>
<evidence type="ECO:0000313" key="4">
    <source>
        <dbReference type="EMBL" id="CAI9624724.1"/>
    </source>
</evidence>
<comment type="caution">
    <text evidence="4">The sequence shown here is derived from an EMBL/GenBank/DDBJ whole genome shotgun (WGS) entry which is preliminary data.</text>
</comment>
<evidence type="ECO:0000256" key="1">
    <source>
        <dbReference type="ARBA" id="ARBA00023157"/>
    </source>
</evidence>
<feature type="non-terminal residue" evidence="4">
    <location>
        <position position="1"/>
    </location>
</feature>
<dbReference type="CDD" id="cd00112">
    <property type="entry name" value="LDLa"/>
    <property type="match status" value="1"/>
</dbReference>
<reference evidence="4" key="1">
    <citation type="submission" date="2023-05" db="EMBL/GenBank/DDBJ databases">
        <authorList>
            <person name="Stuckert A."/>
        </authorList>
    </citation>
    <scope>NUCLEOTIDE SEQUENCE</scope>
</reference>
<dbReference type="InterPro" id="IPR002172">
    <property type="entry name" value="LDrepeatLR_classA_rpt"/>
</dbReference>
<evidence type="ECO:0000313" key="5">
    <source>
        <dbReference type="Proteomes" id="UP001162483"/>
    </source>
</evidence>
<evidence type="ECO:0000256" key="2">
    <source>
        <dbReference type="PROSITE-ProRule" id="PRU00124"/>
    </source>
</evidence>
<keyword evidence="5" id="KW-1185">Reference proteome</keyword>
<feature type="domain" description="EGF-like" evidence="3">
    <location>
        <begin position="123"/>
        <end position="137"/>
    </location>
</feature>
<dbReference type="PROSITE" id="PS50068">
    <property type="entry name" value="LDLRA_2"/>
    <property type="match status" value="1"/>
</dbReference>
<dbReference type="PANTHER" id="PTHR22722:SF11">
    <property type="entry name" value="LOW-DENSITY LIPOPROTEIN RECEPTOR-RELATED PROTEIN 2"/>
    <property type="match status" value="1"/>
</dbReference>
<gene>
    <name evidence="4" type="ORF">SPARVUS_LOCUS16744709</name>
</gene>
<organism evidence="4 5">
    <name type="scientific">Staurois parvus</name>
    <dbReference type="NCBI Taxonomy" id="386267"/>
    <lineage>
        <taxon>Eukaryota</taxon>
        <taxon>Metazoa</taxon>
        <taxon>Chordata</taxon>
        <taxon>Craniata</taxon>
        <taxon>Vertebrata</taxon>
        <taxon>Euteleostomi</taxon>
        <taxon>Amphibia</taxon>
        <taxon>Batrachia</taxon>
        <taxon>Anura</taxon>
        <taxon>Neobatrachia</taxon>
        <taxon>Ranoidea</taxon>
        <taxon>Ranidae</taxon>
        <taxon>Staurois</taxon>
    </lineage>
</organism>
<dbReference type="Gene3D" id="2.10.25.10">
    <property type="entry name" value="Laminin"/>
    <property type="match status" value="2"/>
</dbReference>
<dbReference type="SUPFAM" id="SSF57424">
    <property type="entry name" value="LDL receptor-like module"/>
    <property type="match status" value="1"/>
</dbReference>
<dbReference type="SUPFAM" id="SSF57196">
    <property type="entry name" value="EGF/Laminin"/>
    <property type="match status" value="2"/>
</dbReference>
<evidence type="ECO:0000259" key="3">
    <source>
        <dbReference type="PROSITE" id="PS01186"/>
    </source>
</evidence>
<dbReference type="InterPro" id="IPR000742">
    <property type="entry name" value="EGF"/>
</dbReference>
<accession>A0ABN9HUB6</accession>
<keyword evidence="1" id="KW-1015">Disulfide bond</keyword>
<dbReference type="InterPro" id="IPR051221">
    <property type="entry name" value="LDLR-related"/>
</dbReference>
<sequence>DCDDNADESGCESGLRECGPGEWSCSLSGQCIPIDKVCDGTVHCRFGEDENNATTGRNCSTSNCAALSCQHRCHASPSGGVCYCPSGYIISINDSRTCVDFNDCQVWGICDQLCEDRMGSHRCSCVDGYILEHNKHCRANTSAGAPWIIFSNGRDLLIGDIHGNSYRTLVQSQNRGTAVGVDFHFQLRR</sequence>
<name>A0ABN9HUB6_9NEOB</name>
<proteinExistence type="predicted"/>
<dbReference type="SMART" id="SM00192">
    <property type="entry name" value="LDLa"/>
    <property type="match status" value="1"/>
</dbReference>
<dbReference type="PANTHER" id="PTHR22722">
    <property type="entry name" value="LOW-DENSITY LIPOPROTEIN RECEPTOR-RELATED PROTEIN 2-RELATED"/>
    <property type="match status" value="1"/>
</dbReference>
<dbReference type="EMBL" id="CATNWA010021995">
    <property type="protein sequence ID" value="CAI9624724.1"/>
    <property type="molecule type" value="Genomic_DNA"/>
</dbReference>
<dbReference type="SMART" id="SM00181">
    <property type="entry name" value="EGF"/>
    <property type="match status" value="2"/>
</dbReference>
<comment type="caution">
    <text evidence="2">Lacks conserved residue(s) required for the propagation of feature annotation.</text>
</comment>
<dbReference type="Proteomes" id="UP001162483">
    <property type="component" value="Unassembled WGS sequence"/>
</dbReference>
<dbReference type="Pfam" id="PF00057">
    <property type="entry name" value="Ldl_recept_a"/>
    <property type="match status" value="1"/>
</dbReference>
<dbReference type="InterPro" id="IPR036055">
    <property type="entry name" value="LDL_receptor-like_sf"/>
</dbReference>
<feature type="non-terminal residue" evidence="4">
    <location>
        <position position="189"/>
    </location>
</feature>
<dbReference type="InterPro" id="IPR001881">
    <property type="entry name" value="EGF-like_Ca-bd_dom"/>
</dbReference>